<keyword evidence="2" id="KW-1185">Reference proteome</keyword>
<dbReference type="InterPro" id="IPR008792">
    <property type="entry name" value="PQQD"/>
</dbReference>
<dbReference type="Pfam" id="PF05402">
    <property type="entry name" value="PqqD"/>
    <property type="match status" value="1"/>
</dbReference>
<name>A0AAF1C180_9MICO</name>
<dbReference type="RefSeq" id="WP_319154606.1">
    <property type="nucleotide sequence ID" value="NZ_CP138359.1"/>
</dbReference>
<protein>
    <submittedName>
        <fullName evidence="1">PqqD family protein</fullName>
    </submittedName>
</protein>
<accession>A0AAF1C180</accession>
<dbReference type="InterPro" id="IPR041881">
    <property type="entry name" value="PqqD_sf"/>
</dbReference>
<proteinExistence type="predicted"/>
<sequence>MSYVLNPSLEIVEAEGGGIALDKKSGAYLQLNPLGFTVLQAMIDGRSLAEIQDDLVQEFPEQAGRIGADLDALEQDLLARSVVKKASR</sequence>
<organism evidence="1 2">
    <name type="scientific">Sanguibacter biliveldensis</name>
    <dbReference type="NCBI Taxonomy" id="3030830"/>
    <lineage>
        <taxon>Bacteria</taxon>
        <taxon>Bacillati</taxon>
        <taxon>Actinomycetota</taxon>
        <taxon>Actinomycetes</taxon>
        <taxon>Micrococcales</taxon>
        <taxon>Sanguibacteraceae</taxon>
        <taxon>Sanguibacter</taxon>
    </lineage>
</organism>
<dbReference type="Proteomes" id="UP001304340">
    <property type="component" value="Chromosome"/>
</dbReference>
<evidence type="ECO:0000313" key="2">
    <source>
        <dbReference type="Proteomes" id="UP001304340"/>
    </source>
</evidence>
<reference evidence="2" key="1">
    <citation type="submission" date="2023-11" db="EMBL/GenBank/DDBJ databases">
        <authorList>
            <person name="Helweg L.P."/>
            <person name="Kiel A."/>
            <person name="Hitz F."/>
            <person name="Ruckert-Reed C."/>
            <person name="Busche T."/>
            <person name="Kaltschmidt B."/>
            <person name="Kaltschmidt C."/>
        </authorList>
    </citation>
    <scope>NUCLEOTIDE SEQUENCE [LARGE SCALE GENOMIC DNA]</scope>
    <source>
        <strain evidence="2">4.1</strain>
    </source>
</reference>
<dbReference type="EMBL" id="CP138359">
    <property type="protein sequence ID" value="WPF80765.1"/>
    <property type="molecule type" value="Genomic_DNA"/>
</dbReference>
<dbReference type="AlphaFoldDB" id="A0AAF1C180"/>
<gene>
    <name evidence="1" type="ORF">SANBI_001994</name>
</gene>
<dbReference type="Gene3D" id="1.10.10.1150">
    <property type="entry name" value="Coenzyme PQQ synthesis protein D (PqqD)"/>
    <property type="match status" value="1"/>
</dbReference>
<evidence type="ECO:0000313" key="1">
    <source>
        <dbReference type="EMBL" id="WPF80765.1"/>
    </source>
</evidence>
<dbReference type="KEGG" id="sbil:SANBI_001994"/>